<dbReference type="Proteomes" id="UP000273675">
    <property type="component" value="Unassembled WGS sequence"/>
</dbReference>
<organism evidence="1 2">
    <name type="scientific">Maricaulis maris</name>
    <dbReference type="NCBI Taxonomy" id="74318"/>
    <lineage>
        <taxon>Bacteria</taxon>
        <taxon>Pseudomonadati</taxon>
        <taxon>Pseudomonadota</taxon>
        <taxon>Alphaproteobacteria</taxon>
        <taxon>Maricaulales</taxon>
        <taxon>Maricaulaceae</taxon>
        <taxon>Maricaulis</taxon>
    </lineage>
</organism>
<dbReference type="AlphaFoldDB" id="A0A495D2H8"/>
<dbReference type="EMBL" id="RBIM01000005">
    <property type="protein sequence ID" value="RKQ95985.1"/>
    <property type="molecule type" value="Genomic_DNA"/>
</dbReference>
<sequence length="186" mass="20483">MVEVWTPPISDAAVKAATGRNWPEWRAELDGWAGEMDHRALARTLRDKHGLSFWWAQMVSGTWEMLTGRRDPHERAAGDGKYQASGSKTIATDPASVEAAFDLPDFAEWGPDGVFSRTSGTPGKSINGHWSEGGRLSVWLATKAGATGPKAQISLSHENLETAEDCEHWKTEWRGALVRLKARLES</sequence>
<proteinExistence type="predicted"/>
<reference evidence="1 2" key="1">
    <citation type="submission" date="2018-10" db="EMBL/GenBank/DDBJ databases">
        <title>Genomic Encyclopedia of Type Strains, Phase IV (KMG-IV): sequencing the most valuable type-strain genomes for metagenomic binning, comparative biology and taxonomic classification.</title>
        <authorList>
            <person name="Goeker M."/>
        </authorList>
    </citation>
    <scope>NUCLEOTIDE SEQUENCE [LARGE SCALE GENOMIC DNA]</scope>
    <source>
        <strain evidence="1 2">DSM 4734</strain>
    </source>
</reference>
<dbReference type="RefSeq" id="WP_121211544.1">
    <property type="nucleotide sequence ID" value="NZ_RBIM01000005.1"/>
</dbReference>
<gene>
    <name evidence="1" type="ORF">C7435_2233</name>
</gene>
<name>A0A495D2H8_9PROT</name>
<evidence type="ECO:0000313" key="2">
    <source>
        <dbReference type="Proteomes" id="UP000273675"/>
    </source>
</evidence>
<protein>
    <recommendedName>
        <fullName evidence="3">Activator of Hsp90 ATPase-like protein</fullName>
    </recommendedName>
</protein>
<accession>A0A495D2H8</accession>
<evidence type="ECO:0000313" key="1">
    <source>
        <dbReference type="EMBL" id="RKQ95985.1"/>
    </source>
</evidence>
<comment type="caution">
    <text evidence="1">The sequence shown here is derived from an EMBL/GenBank/DDBJ whole genome shotgun (WGS) entry which is preliminary data.</text>
</comment>
<evidence type="ECO:0008006" key="3">
    <source>
        <dbReference type="Google" id="ProtNLM"/>
    </source>
</evidence>
<dbReference type="OrthoDB" id="3837807at2"/>